<comment type="caution">
    <text evidence="1">The sequence shown here is derived from an EMBL/GenBank/DDBJ whole genome shotgun (WGS) entry which is preliminary data.</text>
</comment>
<dbReference type="EMBL" id="JBHSQJ010000031">
    <property type="protein sequence ID" value="MFC5907272.1"/>
    <property type="molecule type" value="Genomic_DNA"/>
</dbReference>
<accession>A0ABW1FZC9</accession>
<name>A0ABW1FZC9_9ACTN</name>
<keyword evidence="2" id="KW-1185">Reference proteome</keyword>
<protein>
    <submittedName>
        <fullName evidence="1">Uncharacterized protein</fullName>
    </submittedName>
</protein>
<evidence type="ECO:0000313" key="1">
    <source>
        <dbReference type="EMBL" id="MFC5907272.1"/>
    </source>
</evidence>
<dbReference type="Proteomes" id="UP001596174">
    <property type="component" value="Unassembled WGS sequence"/>
</dbReference>
<sequence>MYAYLPPIAANSEVDIPLGPERSGLSLSLAPQGATATVTVTGHGPDGWGTPVTVTLLVDGPGWTHPLPGADAVDKLRVRSTGALLACVVADGSG</sequence>
<organism evidence="1 2">
    <name type="scientific">Streptacidiphilus monticola</name>
    <dbReference type="NCBI Taxonomy" id="2161674"/>
    <lineage>
        <taxon>Bacteria</taxon>
        <taxon>Bacillati</taxon>
        <taxon>Actinomycetota</taxon>
        <taxon>Actinomycetes</taxon>
        <taxon>Kitasatosporales</taxon>
        <taxon>Streptomycetaceae</taxon>
        <taxon>Streptacidiphilus</taxon>
    </lineage>
</organism>
<reference evidence="2" key="1">
    <citation type="journal article" date="2019" name="Int. J. Syst. Evol. Microbiol.">
        <title>The Global Catalogue of Microorganisms (GCM) 10K type strain sequencing project: providing services to taxonomists for standard genome sequencing and annotation.</title>
        <authorList>
            <consortium name="The Broad Institute Genomics Platform"/>
            <consortium name="The Broad Institute Genome Sequencing Center for Infectious Disease"/>
            <person name="Wu L."/>
            <person name="Ma J."/>
        </authorList>
    </citation>
    <scope>NUCLEOTIDE SEQUENCE [LARGE SCALE GENOMIC DNA]</scope>
    <source>
        <strain evidence="2">JCM 4816</strain>
    </source>
</reference>
<evidence type="ECO:0000313" key="2">
    <source>
        <dbReference type="Proteomes" id="UP001596174"/>
    </source>
</evidence>
<dbReference type="RefSeq" id="WP_380581516.1">
    <property type="nucleotide sequence ID" value="NZ_JBHSQJ010000031.1"/>
</dbReference>
<gene>
    <name evidence="1" type="ORF">ACFP3V_08575</name>
</gene>
<proteinExistence type="predicted"/>